<feature type="DNA-binding region" description="OmpR/PhoB-type" evidence="7">
    <location>
        <begin position="144"/>
        <end position="244"/>
    </location>
</feature>
<reference evidence="10" key="1">
    <citation type="submission" date="2019-07" db="EMBL/GenBank/DDBJ databases">
        <title>Genomic Encyclopedia of Type Strains, Phase IV (KMG-IV): sequencing the most valuable type-strain genomes for metagenomic binning, comparative biology and taxonomic classification.</title>
        <authorList>
            <person name="Goeker M."/>
        </authorList>
    </citation>
    <scope>NUCLEOTIDE SEQUENCE</scope>
    <source>
        <strain evidence="10">DSM 44596</strain>
    </source>
</reference>
<protein>
    <submittedName>
        <fullName evidence="10">DNA-binding response OmpR family regulator</fullName>
    </submittedName>
</protein>
<keyword evidence="4 7" id="KW-0238">DNA-binding</keyword>
<dbReference type="PROSITE" id="PS50110">
    <property type="entry name" value="RESPONSE_REGULATORY"/>
    <property type="match status" value="1"/>
</dbReference>
<dbReference type="InterPro" id="IPR001789">
    <property type="entry name" value="Sig_transdc_resp-reg_receiver"/>
</dbReference>
<keyword evidence="5" id="KW-0804">Transcription</keyword>
<dbReference type="AlphaFoldDB" id="A0A652YY02"/>
<evidence type="ECO:0000313" key="10">
    <source>
        <dbReference type="EMBL" id="TYQ08438.1"/>
    </source>
</evidence>
<dbReference type="CDD" id="cd00383">
    <property type="entry name" value="trans_reg_C"/>
    <property type="match status" value="1"/>
</dbReference>
<evidence type="ECO:0000259" key="8">
    <source>
        <dbReference type="PROSITE" id="PS50110"/>
    </source>
</evidence>
<dbReference type="GO" id="GO:0032993">
    <property type="term" value="C:protein-DNA complex"/>
    <property type="evidence" value="ECO:0007669"/>
    <property type="project" value="TreeGrafter"/>
</dbReference>
<dbReference type="Gene3D" id="3.40.50.2300">
    <property type="match status" value="1"/>
</dbReference>
<organism evidence="10">
    <name type="scientific">Nocardia globerula</name>
    <dbReference type="NCBI Taxonomy" id="1818"/>
    <lineage>
        <taxon>Bacteria</taxon>
        <taxon>Bacillati</taxon>
        <taxon>Actinomycetota</taxon>
        <taxon>Actinomycetes</taxon>
        <taxon>Mycobacteriales</taxon>
        <taxon>Nocardiaceae</taxon>
        <taxon>Nocardia</taxon>
    </lineage>
</organism>
<dbReference type="SMART" id="SM00448">
    <property type="entry name" value="REC"/>
    <property type="match status" value="1"/>
</dbReference>
<proteinExistence type="predicted"/>
<dbReference type="GO" id="GO:0005829">
    <property type="term" value="C:cytosol"/>
    <property type="evidence" value="ECO:0007669"/>
    <property type="project" value="TreeGrafter"/>
</dbReference>
<evidence type="ECO:0000259" key="9">
    <source>
        <dbReference type="PROSITE" id="PS51755"/>
    </source>
</evidence>
<sequence length="245" mass="26868">MTETLGNHRAKARCPYAVPVTAVLLAEDDEAIAAPLARALGREGYTVTVEQTGPAALQQALEGDFDLLILDLGLPGMDGLEVCRQIRAHRTTLAVLMLTARTDEVDFVVGLDAGADDYVGKPFRLAELMARVRALLRRHGSREDSIVEVGGIRLEPAARRVLVNGSEIALANKEYELLRVLLEHAGEVVSRDAILREVWGDVELRGSKTLDMHMSWLRRKIGDEGPAVERRIATVRGVGFRINTD</sequence>
<dbReference type="SMART" id="SM00862">
    <property type="entry name" value="Trans_reg_C"/>
    <property type="match status" value="1"/>
</dbReference>
<keyword evidence="1 6" id="KW-0597">Phosphoprotein</keyword>
<evidence type="ECO:0000256" key="1">
    <source>
        <dbReference type="ARBA" id="ARBA00022553"/>
    </source>
</evidence>
<comment type="caution">
    <text evidence="10">The sequence shown here is derived from an EMBL/GenBank/DDBJ whole genome shotgun (WGS) entry which is preliminary data.</text>
</comment>
<dbReference type="Gene3D" id="6.10.250.690">
    <property type="match status" value="1"/>
</dbReference>
<dbReference type="Pfam" id="PF00486">
    <property type="entry name" value="Trans_reg_C"/>
    <property type="match status" value="1"/>
</dbReference>
<feature type="domain" description="OmpR/PhoB-type" evidence="9">
    <location>
        <begin position="144"/>
        <end position="244"/>
    </location>
</feature>
<evidence type="ECO:0000256" key="7">
    <source>
        <dbReference type="PROSITE-ProRule" id="PRU01091"/>
    </source>
</evidence>
<dbReference type="PANTHER" id="PTHR48111">
    <property type="entry name" value="REGULATOR OF RPOS"/>
    <property type="match status" value="1"/>
</dbReference>
<dbReference type="GO" id="GO:0000156">
    <property type="term" value="F:phosphorelay response regulator activity"/>
    <property type="evidence" value="ECO:0007669"/>
    <property type="project" value="TreeGrafter"/>
</dbReference>
<name>A0A652YY02_NOCGL</name>
<dbReference type="InterPro" id="IPR036388">
    <property type="entry name" value="WH-like_DNA-bd_sf"/>
</dbReference>
<feature type="domain" description="Response regulatory" evidence="8">
    <location>
        <begin position="22"/>
        <end position="136"/>
    </location>
</feature>
<dbReference type="GO" id="GO:0000976">
    <property type="term" value="F:transcription cis-regulatory region binding"/>
    <property type="evidence" value="ECO:0007669"/>
    <property type="project" value="TreeGrafter"/>
</dbReference>
<accession>A0A652YY02</accession>
<dbReference type="FunFam" id="3.40.50.2300:FF:000002">
    <property type="entry name" value="DNA-binding response regulator PhoP"/>
    <property type="match status" value="1"/>
</dbReference>
<dbReference type="Gene3D" id="1.10.10.10">
    <property type="entry name" value="Winged helix-like DNA-binding domain superfamily/Winged helix DNA-binding domain"/>
    <property type="match status" value="1"/>
</dbReference>
<dbReference type="InterPro" id="IPR039420">
    <property type="entry name" value="WalR-like"/>
</dbReference>
<evidence type="ECO:0000256" key="4">
    <source>
        <dbReference type="ARBA" id="ARBA00023125"/>
    </source>
</evidence>
<dbReference type="EMBL" id="VNIQ01000001">
    <property type="protein sequence ID" value="TYQ08438.1"/>
    <property type="molecule type" value="Genomic_DNA"/>
</dbReference>
<dbReference type="InterPro" id="IPR011006">
    <property type="entry name" value="CheY-like_superfamily"/>
</dbReference>
<evidence type="ECO:0000256" key="3">
    <source>
        <dbReference type="ARBA" id="ARBA00023015"/>
    </source>
</evidence>
<evidence type="ECO:0000256" key="6">
    <source>
        <dbReference type="PROSITE-ProRule" id="PRU00169"/>
    </source>
</evidence>
<dbReference type="InterPro" id="IPR001867">
    <property type="entry name" value="OmpR/PhoB-type_DNA-bd"/>
</dbReference>
<dbReference type="SUPFAM" id="SSF52172">
    <property type="entry name" value="CheY-like"/>
    <property type="match status" value="1"/>
</dbReference>
<dbReference type="PROSITE" id="PS51755">
    <property type="entry name" value="OMPR_PHOB"/>
    <property type="match status" value="1"/>
</dbReference>
<dbReference type="Pfam" id="PF00072">
    <property type="entry name" value="Response_reg"/>
    <property type="match status" value="1"/>
</dbReference>
<gene>
    <name evidence="10" type="ORF">FNL38_101810</name>
</gene>
<feature type="modified residue" description="4-aspartylphosphate" evidence="6">
    <location>
        <position position="71"/>
    </location>
</feature>
<evidence type="ECO:0000256" key="5">
    <source>
        <dbReference type="ARBA" id="ARBA00023163"/>
    </source>
</evidence>
<dbReference type="CDD" id="cd17574">
    <property type="entry name" value="REC_OmpR"/>
    <property type="match status" value="1"/>
</dbReference>
<keyword evidence="2" id="KW-0902">Two-component regulatory system</keyword>
<keyword evidence="3" id="KW-0805">Transcription regulation</keyword>
<dbReference type="GO" id="GO:0006355">
    <property type="term" value="P:regulation of DNA-templated transcription"/>
    <property type="evidence" value="ECO:0007669"/>
    <property type="project" value="InterPro"/>
</dbReference>
<dbReference type="PANTHER" id="PTHR48111:SF40">
    <property type="entry name" value="PHOSPHATE REGULON TRANSCRIPTIONAL REGULATORY PROTEIN PHOB"/>
    <property type="match status" value="1"/>
</dbReference>
<evidence type="ECO:0000256" key="2">
    <source>
        <dbReference type="ARBA" id="ARBA00023012"/>
    </source>
</evidence>